<dbReference type="AlphaFoldDB" id="A0A834CFC2"/>
<dbReference type="InterPro" id="IPR001135">
    <property type="entry name" value="NADH_Q_OxRdtase_suD"/>
</dbReference>
<dbReference type="FunFam" id="1.10.645.10:FF:000005">
    <property type="entry name" value="NADH-quinone oxidoreductase subunit D"/>
    <property type="match status" value="1"/>
</dbReference>
<reference evidence="14" key="1">
    <citation type="journal article" name="BMC Genomics">
        <title>Long-read sequencing and de novo genome assembly of marine medaka (Oryzias melastigma).</title>
        <authorList>
            <person name="Liang P."/>
            <person name="Saqib H.S.A."/>
            <person name="Ni X."/>
            <person name="Shen Y."/>
        </authorList>
    </citation>
    <scope>NUCLEOTIDE SEQUENCE</scope>
    <source>
        <strain evidence="14">Bigg-433</strain>
    </source>
</reference>
<dbReference type="GO" id="GO:0016651">
    <property type="term" value="F:oxidoreductase activity, acting on NAD(P)H"/>
    <property type="evidence" value="ECO:0007669"/>
    <property type="project" value="InterPro"/>
</dbReference>
<evidence type="ECO:0000256" key="3">
    <source>
        <dbReference type="ARBA" id="ARBA00020178"/>
    </source>
</evidence>
<protein>
    <recommendedName>
        <fullName evidence="3">NADH dehydrogenase [ubiquinone] iron-sulfur protein 2, mitochondrial</fullName>
    </recommendedName>
    <alternativeName>
        <fullName evidence="8">Complex I-49kD</fullName>
    </alternativeName>
    <alternativeName>
        <fullName evidence="9">NADH-ubiquinone oxidoreductase 49 kDa subunit</fullName>
    </alternativeName>
</protein>
<keyword evidence="7 12" id="KW-0520">NAD</keyword>
<keyword evidence="14" id="KW-0830">Ubiquinone</keyword>
<organism evidence="14 15">
    <name type="scientific">Oryzias melastigma</name>
    <name type="common">Marine medaka</name>
    <dbReference type="NCBI Taxonomy" id="30732"/>
    <lineage>
        <taxon>Eukaryota</taxon>
        <taxon>Metazoa</taxon>
        <taxon>Chordata</taxon>
        <taxon>Craniata</taxon>
        <taxon>Vertebrata</taxon>
        <taxon>Euteleostomi</taxon>
        <taxon>Actinopterygii</taxon>
        <taxon>Neopterygii</taxon>
        <taxon>Teleostei</taxon>
        <taxon>Neoteleostei</taxon>
        <taxon>Acanthomorphata</taxon>
        <taxon>Ovalentaria</taxon>
        <taxon>Atherinomorphae</taxon>
        <taxon>Beloniformes</taxon>
        <taxon>Adrianichthyidae</taxon>
        <taxon>Oryziinae</taxon>
        <taxon>Oryzias</taxon>
    </lineage>
</organism>
<evidence type="ECO:0000256" key="2">
    <source>
        <dbReference type="ARBA" id="ARBA00005769"/>
    </source>
</evidence>
<dbReference type="Proteomes" id="UP000646548">
    <property type="component" value="Unassembled WGS sequence"/>
</dbReference>
<evidence type="ECO:0000313" key="14">
    <source>
        <dbReference type="EMBL" id="KAF6730828.1"/>
    </source>
</evidence>
<dbReference type="GO" id="GO:0006120">
    <property type="term" value="P:mitochondrial electron transport, NADH to ubiquinone"/>
    <property type="evidence" value="ECO:0007669"/>
    <property type="project" value="TreeGrafter"/>
</dbReference>
<dbReference type="PANTHER" id="PTHR11993:SF10">
    <property type="entry name" value="NADH DEHYDROGENASE [UBIQUINONE] IRON-SULFUR PROTEIN 2, MITOCHONDRIAL"/>
    <property type="match status" value="1"/>
</dbReference>
<evidence type="ECO:0000256" key="7">
    <source>
        <dbReference type="ARBA" id="ARBA00023027"/>
    </source>
</evidence>
<comment type="similarity">
    <text evidence="2 12">Belongs to the complex I 49 kDa subunit family.</text>
</comment>
<comment type="cofactor">
    <cofactor evidence="1">
        <name>[4Fe-4S] cluster</name>
        <dbReference type="ChEBI" id="CHEBI:49883"/>
    </cofactor>
</comment>
<dbReference type="GO" id="GO:0048038">
    <property type="term" value="F:quinone binding"/>
    <property type="evidence" value="ECO:0007669"/>
    <property type="project" value="InterPro"/>
</dbReference>
<comment type="caution">
    <text evidence="14">The sequence shown here is derived from an EMBL/GenBank/DDBJ whole genome shotgun (WGS) entry which is preliminary data.</text>
</comment>
<name>A0A834CFC2_ORYME</name>
<evidence type="ECO:0000256" key="6">
    <source>
        <dbReference type="ARBA" id="ARBA00022967"/>
    </source>
</evidence>
<comment type="subunit">
    <text evidence="10">Core subunit of respiratory chain NADH dehydrogenase (Complex I) which is composed of 45 different subunits. Component of the iron-sulfur (IP) fragment of the enzyme. Interacts with NDUFAF3. Interacts with NDUFAF7. Interacts with CERS2.</text>
</comment>
<sequence length="528" mass="60095">MAAAVLRSLSRLGRPSAKLALNSNVLSPGCTLLQSRQKQWQPDVEWMEQFAGAVMYPTAVNEKWTPPPWNDKDPPAEKDVSNLTINFGPQHPAAHGVLRLVLELSGESVKKCDPHIGLLHRGTEKLIEYKTYLQALPYFDRLDYVSMMCNEQAYSLAVEKLLNIQAPPRAQWIRVLYGELTRILNHIMAVTTHALDIGAMTPFFWMFEEREKMFEFYERVSGARMHAAYVRPGGVHQDMPLGLMDDIYEWCKNFSLRIDEVEEMLTNNRIWKNRTVGIGVVTSEEALNYGFSGVMLRGSGIKWDLRKSQPYDKYDEVEFDVPIGSNGDCYDRYLCRVEEMRQSLRIMHEALNKMPAGEIKVDDAKVAPPKRSEMKTSMESLIHHFKLYTEGYQVPPGSTYTAVEAPKVMSTSEFLSLLLCGLLHLLRCDHWAVCFRGSSGCTWSLTAPADPIAARSKPPDSLTWPVWTKWPKDTCWPMWWPSSALRISCSARLTVSAALLMKRGCVHTSPDQRFLFCVRLSVHSVHSR</sequence>
<evidence type="ECO:0000256" key="10">
    <source>
        <dbReference type="ARBA" id="ARBA00046697"/>
    </source>
</evidence>
<proteinExistence type="inferred from homology"/>
<evidence type="ECO:0000256" key="9">
    <source>
        <dbReference type="ARBA" id="ARBA00031562"/>
    </source>
</evidence>
<dbReference type="GO" id="GO:0051287">
    <property type="term" value="F:NAD binding"/>
    <property type="evidence" value="ECO:0007669"/>
    <property type="project" value="InterPro"/>
</dbReference>
<keyword evidence="4 12" id="KW-0813">Transport</keyword>
<evidence type="ECO:0000256" key="11">
    <source>
        <dbReference type="ARBA" id="ARBA00049551"/>
    </source>
</evidence>
<evidence type="ECO:0000256" key="1">
    <source>
        <dbReference type="ARBA" id="ARBA00001966"/>
    </source>
</evidence>
<dbReference type="PROSITE" id="PS00535">
    <property type="entry name" value="COMPLEX1_49K"/>
    <property type="match status" value="1"/>
</dbReference>
<feature type="domain" description="NADH-quinone oxidoreductase subunit D" evidence="13">
    <location>
        <begin position="196"/>
        <end position="407"/>
    </location>
</feature>
<dbReference type="GO" id="GO:0051539">
    <property type="term" value="F:4 iron, 4 sulfur cluster binding"/>
    <property type="evidence" value="ECO:0007669"/>
    <property type="project" value="UniProtKB-KW"/>
</dbReference>
<dbReference type="SUPFAM" id="SSF56762">
    <property type="entry name" value="HydB/Nqo4-like"/>
    <property type="match status" value="1"/>
</dbReference>
<accession>A0A834CFC2</accession>
<dbReference type="PANTHER" id="PTHR11993">
    <property type="entry name" value="NADH-UBIQUINONE OXIDOREDUCTASE 49 KDA SUBUNIT"/>
    <property type="match status" value="1"/>
</dbReference>
<dbReference type="InterPro" id="IPR014029">
    <property type="entry name" value="NADH_UbQ_OxRdtase_49kDa_CS"/>
</dbReference>
<keyword evidence="5" id="KW-0408">Iron</keyword>
<dbReference type="GO" id="GO:0045271">
    <property type="term" value="C:respiratory chain complex I"/>
    <property type="evidence" value="ECO:0007669"/>
    <property type="project" value="UniProtKB-ARBA"/>
</dbReference>
<evidence type="ECO:0000256" key="4">
    <source>
        <dbReference type="ARBA" id="ARBA00022448"/>
    </source>
</evidence>
<gene>
    <name evidence="14" type="ORF">FQA47_008431</name>
</gene>
<evidence type="ECO:0000259" key="13">
    <source>
        <dbReference type="Pfam" id="PF00346"/>
    </source>
</evidence>
<dbReference type="NCBIfam" id="TIGR01962">
    <property type="entry name" value="NuoD"/>
    <property type="match status" value="1"/>
</dbReference>
<dbReference type="Gene3D" id="1.10.645.10">
    <property type="entry name" value="Cytochrome-c3 Hydrogenase, chain B"/>
    <property type="match status" value="1"/>
</dbReference>
<keyword evidence="5" id="KW-0004">4Fe-4S</keyword>
<dbReference type="HAMAP" id="MF_01358">
    <property type="entry name" value="NDH1_NuoD"/>
    <property type="match status" value="1"/>
</dbReference>
<dbReference type="GO" id="GO:0008137">
    <property type="term" value="F:NADH dehydrogenase (ubiquinone) activity"/>
    <property type="evidence" value="ECO:0007669"/>
    <property type="project" value="UniProtKB-EC"/>
</dbReference>
<dbReference type="GO" id="GO:0005743">
    <property type="term" value="C:mitochondrial inner membrane"/>
    <property type="evidence" value="ECO:0007669"/>
    <property type="project" value="UniProtKB-ARBA"/>
</dbReference>
<dbReference type="InterPro" id="IPR022885">
    <property type="entry name" value="NDH1_su_D/H"/>
</dbReference>
<keyword evidence="6 12" id="KW-1278">Translocase</keyword>
<keyword evidence="5" id="KW-0411">Iron-sulfur</keyword>
<evidence type="ECO:0000256" key="8">
    <source>
        <dbReference type="ARBA" id="ARBA00030505"/>
    </source>
</evidence>
<dbReference type="InterPro" id="IPR029014">
    <property type="entry name" value="NiFe-Hase_large"/>
</dbReference>
<keyword evidence="5" id="KW-0479">Metal-binding</keyword>
<dbReference type="Pfam" id="PF00346">
    <property type="entry name" value="Complex1_49kDa"/>
    <property type="match status" value="1"/>
</dbReference>
<dbReference type="EMBL" id="WKFB01000230">
    <property type="protein sequence ID" value="KAF6730828.1"/>
    <property type="molecule type" value="Genomic_DNA"/>
</dbReference>
<evidence type="ECO:0000256" key="5">
    <source>
        <dbReference type="ARBA" id="ARBA00022485"/>
    </source>
</evidence>
<dbReference type="NCBIfam" id="NF004739">
    <property type="entry name" value="PRK06075.1"/>
    <property type="match status" value="1"/>
</dbReference>
<comment type="catalytic activity">
    <reaction evidence="11">
        <text>a ubiquinone + NADH + 5 H(+)(in) = a ubiquinol + NAD(+) + 4 H(+)(out)</text>
        <dbReference type="Rhea" id="RHEA:29091"/>
        <dbReference type="Rhea" id="RHEA-COMP:9565"/>
        <dbReference type="Rhea" id="RHEA-COMP:9566"/>
        <dbReference type="ChEBI" id="CHEBI:15378"/>
        <dbReference type="ChEBI" id="CHEBI:16389"/>
        <dbReference type="ChEBI" id="CHEBI:17976"/>
        <dbReference type="ChEBI" id="CHEBI:57540"/>
        <dbReference type="ChEBI" id="CHEBI:57945"/>
        <dbReference type="EC" id="7.1.1.2"/>
    </reaction>
</comment>
<evidence type="ECO:0000313" key="15">
    <source>
        <dbReference type="Proteomes" id="UP000646548"/>
    </source>
</evidence>
<evidence type="ECO:0000256" key="12">
    <source>
        <dbReference type="RuleBase" id="RU003685"/>
    </source>
</evidence>